<dbReference type="InterPro" id="IPR019382">
    <property type="entry name" value="eIF3l"/>
</dbReference>
<evidence type="ECO:0000313" key="1">
    <source>
        <dbReference type="EMBL" id="GER47445.1"/>
    </source>
</evidence>
<dbReference type="GO" id="GO:0003743">
    <property type="term" value="F:translation initiation factor activity"/>
    <property type="evidence" value="ECO:0007669"/>
    <property type="project" value="UniProtKB-KW"/>
</dbReference>
<dbReference type="Pfam" id="PF10255">
    <property type="entry name" value="Paf67"/>
    <property type="match status" value="1"/>
</dbReference>
<dbReference type="GO" id="GO:0005852">
    <property type="term" value="C:eukaryotic translation initiation factor 3 complex"/>
    <property type="evidence" value="ECO:0007669"/>
    <property type="project" value="InterPro"/>
</dbReference>
<comment type="caution">
    <text evidence="1">The sequence shown here is derived from an EMBL/GenBank/DDBJ whole genome shotgun (WGS) entry which is preliminary data.</text>
</comment>
<gene>
    <name evidence="1" type="ORF">STAS_24552</name>
</gene>
<evidence type="ECO:0000313" key="2">
    <source>
        <dbReference type="Proteomes" id="UP000325081"/>
    </source>
</evidence>
<protein>
    <submittedName>
        <fullName evidence="1">Eukaryotic translation initiation factor 3subunit L</fullName>
    </submittedName>
</protein>
<dbReference type="AlphaFoldDB" id="A0A5A7QPZ0"/>
<feature type="non-terminal residue" evidence="1">
    <location>
        <position position="245"/>
    </location>
</feature>
<dbReference type="OrthoDB" id="15082at2759"/>
<dbReference type="Proteomes" id="UP000325081">
    <property type="component" value="Unassembled WGS sequence"/>
</dbReference>
<dbReference type="EMBL" id="BKCP01007959">
    <property type="protein sequence ID" value="GER47445.1"/>
    <property type="molecule type" value="Genomic_DNA"/>
</dbReference>
<keyword evidence="1" id="KW-0396">Initiation factor</keyword>
<organism evidence="1 2">
    <name type="scientific">Striga asiatica</name>
    <name type="common">Asiatic witchweed</name>
    <name type="synonym">Buchnera asiatica</name>
    <dbReference type="NCBI Taxonomy" id="4170"/>
    <lineage>
        <taxon>Eukaryota</taxon>
        <taxon>Viridiplantae</taxon>
        <taxon>Streptophyta</taxon>
        <taxon>Embryophyta</taxon>
        <taxon>Tracheophyta</taxon>
        <taxon>Spermatophyta</taxon>
        <taxon>Magnoliopsida</taxon>
        <taxon>eudicotyledons</taxon>
        <taxon>Gunneridae</taxon>
        <taxon>Pentapetalae</taxon>
        <taxon>asterids</taxon>
        <taxon>lamiids</taxon>
        <taxon>Lamiales</taxon>
        <taxon>Orobanchaceae</taxon>
        <taxon>Buchnereae</taxon>
        <taxon>Striga</taxon>
    </lineage>
</organism>
<proteinExistence type="predicted"/>
<accession>A0A5A7QPZ0</accession>
<reference evidence="2" key="1">
    <citation type="journal article" date="2019" name="Curr. Biol.">
        <title>Genome Sequence of Striga asiatica Provides Insight into the Evolution of Plant Parasitism.</title>
        <authorList>
            <person name="Yoshida S."/>
            <person name="Kim S."/>
            <person name="Wafula E.K."/>
            <person name="Tanskanen J."/>
            <person name="Kim Y.M."/>
            <person name="Honaas L."/>
            <person name="Yang Z."/>
            <person name="Spallek T."/>
            <person name="Conn C.E."/>
            <person name="Ichihashi Y."/>
            <person name="Cheong K."/>
            <person name="Cui S."/>
            <person name="Der J.P."/>
            <person name="Gundlach H."/>
            <person name="Jiao Y."/>
            <person name="Hori C."/>
            <person name="Ishida J.K."/>
            <person name="Kasahara H."/>
            <person name="Kiba T."/>
            <person name="Kim M.S."/>
            <person name="Koo N."/>
            <person name="Laohavisit A."/>
            <person name="Lee Y.H."/>
            <person name="Lumba S."/>
            <person name="McCourt P."/>
            <person name="Mortimer J.C."/>
            <person name="Mutuku J.M."/>
            <person name="Nomura T."/>
            <person name="Sasaki-Sekimoto Y."/>
            <person name="Seto Y."/>
            <person name="Wang Y."/>
            <person name="Wakatake T."/>
            <person name="Sakakibara H."/>
            <person name="Demura T."/>
            <person name="Yamaguchi S."/>
            <person name="Yoneyama K."/>
            <person name="Manabe R.I."/>
            <person name="Nelson D.C."/>
            <person name="Schulman A.H."/>
            <person name="Timko M.P."/>
            <person name="dePamphilis C.W."/>
            <person name="Choi D."/>
            <person name="Shirasu K."/>
        </authorList>
    </citation>
    <scope>NUCLEOTIDE SEQUENCE [LARGE SCALE GENOMIC DNA]</scope>
    <source>
        <strain evidence="2">cv. UVA1</strain>
    </source>
</reference>
<dbReference type="Gene3D" id="3.30.200.20">
    <property type="entry name" value="Phosphorylase Kinase, domain 1"/>
    <property type="match status" value="1"/>
</dbReference>
<keyword evidence="1" id="KW-0648">Protein biosynthesis</keyword>
<sequence length="245" mass="27730">MGTTIALETMVEMNGPTVTNGVLAAHYLQSSLKNGGQVIWGKKVESLLSILWSDSLGVYVTRDRKDEGVPNTVIKEISLLKDMKHGNIVRRRRCSRQWLCSWSSTEGRQESSLGFTNVEDNLAICEYVFSSVRKQQLLSGLRTFLKVYLIISIPKLAAYLEVGELKEVRNPSFRTILMTYKHKTHVVDSDGKITFNAYINFYVVASFYLLAQSFHLKLVLRVYLDPCIQKAGRQGFFALEGLHLS</sequence>
<keyword evidence="2" id="KW-1185">Reference proteome</keyword>
<name>A0A5A7QPZ0_STRAF</name>